<keyword evidence="4" id="KW-0479">Metal-binding</keyword>
<evidence type="ECO:0000313" key="14">
    <source>
        <dbReference type="Proteomes" id="UP001597391"/>
    </source>
</evidence>
<feature type="transmembrane region" description="Helical" evidence="12">
    <location>
        <begin position="12"/>
        <end position="35"/>
    </location>
</feature>
<dbReference type="InterPro" id="IPR003780">
    <property type="entry name" value="COX15/CtaA_fam"/>
</dbReference>
<evidence type="ECO:0000256" key="1">
    <source>
        <dbReference type="ARBA" id="ARBA00004141"/>
    </source>
</evidence>
<dbReference type="PANTHER" id="PTHR35457:SF1">
    <property type="entry name" value="HEME A SYNTHASE"/>
    <property type="match status" value="1"/>
</dbReference>
<comment type="subcellular location">
    <subcellularLocation>
        <location evidence="1">Membrane</location>
        <topology evidence="1">Multi-pass membrane protein</topology>
    </subcellularLocation>
</comment>
<feature type="transmembrane region" description="Helical" evidence="12">
    <location>
        <begin position="275"/>
        <end position="300"/>
    </location>
</feature>
<comment type="pathway">
    <text evidence="11">Porphyrin-containing compound metabolism.</text>
</comment>
<evidence type="ECO:0000256" key="9">
    <source>
        <dbReference type="ARBA" id="ARBA00023136"/>
    </source>
</evidence>
<dbReference type="InterPro" id="IPR050450">
    <property type="entry name" value="COX15/CtaA_HemeA_synthase"/>
</dbReference>
<evidence type="ECO:0000256" key="12">
    <source>
        <dbReference type="SAM" id="Phobius"/>
    </source>
</evidence>
<comment type="caution">
    <text evidence="13">The sequence shown here is derived from an EMBL/GenBank/DDBJ whole genome shotgun (WGS) entry which is preliminary data.</text>
</comment>
<evidence type="ECO:0000256" key="7">
    <source>
        <dbReference type="ARBA" id="ARBA00023004"/>
    </source>
</evidence>
<dbReference type="EMBL" id="JBHUOP010000001">
    <property type="protein sequence ID" value="MFD2839685.1"/>
    <property type="molecule type" value="Genomic_DNA"/>
</dbReference>
<sequence>MNTPQQSPALSRFTYPLAIANLIAQIGIIVTGGLVRLTGSGLGCSTWPMCEPGQFAPEFHAEMTFHPIVEFGNRTLTGVLSVIAGLLLLSVLLDKSRTQAIKRLVWWPIILIAVQAVVGGITVHVDLHPAVVGIHMIISVALVSLSTVIVYRVSPRERADVARIPVRVKQVVAALGLWMLPIVVLGVIVTGAGPHSGDDEVGYRFSVDPMMMARIHALSVWVFVALLAVLAFLMYRARAQSVDLAPRPLTTGFWWVVAVTALQGAVGYYQTFNGLPWVVVTFHLLGVGVFAMVTTNLVLLTRPTVATRR</sequence>
<proteinExistence type="predicted"/>
<accession>A0ABW5XCJ7</accession>
<evidence type="ECO:0000256" key="10">
    <source>
        <dbReference type="ARBA" id="ARBA00023157"/>
    </source>
</evidence>
<feature type="transmembrane region" description="Helical" evidence="12">
    <location>
        <begin position="213"/>
        <end position="237"/>
    </location>
</feature>
<keyword evidence="6" id="KW-0560">Oxidoreductase</keyword>
<feature type="transmembrane region" description="Helical" evidence="12">
    <location>
        <begin position="131"/>
        <end position="151"/>
    </location>
</feature>
<keyword evidence="10" id="KW-1015">Disulfide bond</keyword>
<protein>
    <submittedName>
        <fullName evidence="13">Heme A synthase</fullName>
    </submittedName>
</protein>
<dbReference type="RefSeq" id="WP_377465193.1">
    <property type="nucleotide sequence ID" value="NZ_JBHUOP010000001.1"/>
</dbReference>
<evidence type="ECO:0000256" key="5">
    <source>
        <dbReference type="ARBA" id="ARBA00022989"/>
    </source>
</evidence>
<keyword evidence="8" id="KW-0350">Heme biosynthesis</keyword>
<gene>
    <name evidence="13" type="ORF">ACFSYH_03775</name>
</gene>
<name>A0ABW5XCJ7_9MICO</name>
<dbReference type="Proteomes" id="UP001597391">
    <property type="component" value="Unassembled WGS sequence"/>
</dbReference>
<evidence type="ECO:0000256" key="2">
    <source>
        <dbReference type="ARBA" id="ARBA00022475"/>
    </source>
</evidence>
<keyword evidence="9 12" id="KW-0472">Membrane</keyword>
<evidence type="ECO:0000256" key="3">
    <source>
        <dbReference type="ARBA" id="ARBA00022692"/>
    </source>
</evidence>
<feature type="transmembrane region" description="Helical" evidence="12">
    <location>
        <begin position="249"/>
        <end position="269"/>
    </location>
</feature>
<evidence type="ECO:0000256" key="8">
    <source>
        <dbReference type="ARBA" id="ARBA00023133"/>
    </source>
</evidence>
<dbReference type="Pfam" id="PF02628">
    <property type="entry name" value="COX15-CtaA"/>
    <property type="match status" value="1"/>
</dbReference>
<evidence type="ECO:0000256" key="11">
    <source>
        <dbReference type="ARBA" id="ARBA00023444"/>
    </source>
</evidence>
<feature type="transmembrane region" description="Helical" evidence="12">
    <location>
        <begin position="171"/>
        <end position="193"/>
    </location>
</feature>
<evidence type="ECO:0000313" key="13">
    <source>
        <dbReference type="EMBL" id="MFD2839685.1"/>
    </source>
</evidence>
<feature type="transmembrane region" description="Helical" evidence="12">
    <location>
        <begin position="105"/>
        <end position="125"/>
    </location>
</feature>
<keyword evidence="7" id="KW-0408">Iron</keyword>
<organism evidence="13 14">
    <name type="scientific">Populibacterium corticicola</name>
    <dbReference type="NCBI Taxonomy" id="1812826"/>
    <lineage>
        <taxon>Bacteria</taxon>
        <taxon>Bacillati</taxon>
        <taxon>Actinomycetota</taxon>
        <taxon>Actinomycetes</taxon>
        <taxon>Micrococcales</taxon>
        <taxon>Jonesiaceae</taxon>
        <taxon>Populibacterium</taxon>
    </lineage>
</organism>
<feature type="transmembrane region" description="Helical" evidence="12">
    <location>
        <begin position="75"/>
        <end position="93"/>
    </location>
</feature>
<evidence type="ECO:0000256" key="4">
    <source>
        <dbReference type="ARBA" id="ARBA00022723"/>
    </source>
</evidence>
<keyword evidence="3 12" id="KW-0812">Transmembrane</keyword>
<keyword evidence="5 12" id="KW-1133">Transmembrane helix</keyword>
<keyword evidence="2" id="KW-1003">Cell membrane</keyword>
<reference evidence="14" key="1">
    <citation type="journal article" date="2019" name="Int. J. Syst. Evol. Microbiol.">
        <title>The Global Catalogue of Microorganisms (GCM) 10K type strain sequencing project: providing services to taxonomists for standard genome sequencing and annotation.</title>
        <authorList>
            <consortium name="The Broad Institute Genomics Platform"/>
            <consortium name="The Broad Institute Genome Sequencing Center for Infectious Disease"/>
            <person name="Wu L."/>
            <person name="Ma J."/>
        </authorList>
    </citation>
    <scope>NUCLEOTIDE SEQUENCE [LARGE SCALE GENOMIC DNA]</scope>
    <source>
        <strain evidence="14">KCTC 33576</strain>
    </source>
</reference>
<keyword evidence="14" id="KW-1185">Reference proteome</keyword>
<dbReference type="PANTHER" id="PTHR35457">
    <property type="entry name" value="HEME A SYNTHASE"/>
    <property type="match status" value="1"/>
</dbReference>
<evidence type="ECO:0000256" key="6">
    <source>
        <dbReference type="ARBA" id="ARBA00023002"/>
    </source>
</evidence>